<evidence type="ECO:0000313" key="3">
    <source>
        <dbReference type="Proteomes" id="UP000614601"/>
    </source>
</evidence>
<feature type="region of interest" description="Disordered" evidence="1">
    <location>
        <begin position="257"/>
        <end position="366"/>
    </location>
</feature>
<accession>A0A811L715</accession>
<organism evidence="2 3">
    <name type="scientific">Bursaphelenchus okinawaensis</name>
    <dbReference type="NCBI Taxonomy" id="465554"/>
    <lineage>
        <taxon>Eukaryota</taxon>
        <taxon>Metazoa</taxon>
        <taxon>Ecdysozoa</taxon>
        <taxon>Nematoda</taxon>
        <taxon>Chromadorea</taxon>
        <taxon>Rhabditida</taxon>
        <taxon>Tylenchina</taxon>
        <taxon>Tylenchomorpha</taxon>
        <taxon>Aphelenchoidea</taxon>
        <taxon>Aphelenchoididae</taxon>
        <taxon>Bursaphelenchus</taxon>
    </lineage>
</organism>
<feature type="region of interest" description="Disordered" evidence="1">
    <location>
        <begin position="76"/>
        <end position="126"/>
    </location>
</feature>
<dbReference type="Proteomes" id="UP000614601">
    <property type="component" value="Unassembled WGS sequence"/>
</dbReference>
<dbReference type="OrthoDB" id="10531809at2759"/>
<name>A0A811L715_9BILA</name>
<comment type="caution">
    <text evidence="2">The sequence shown here is derived from an EMBL/GenBank/DDBJ whole genome shotgun (WGS) entry which is preliminary data.</text>
</comment>
<dbReference type="Proteomes" id="UP000783686">
    <property type="component" value="Unassembled WGS sequence"/>
</dbReference>
<feature type="compositionally biased region" description="Low complexity" evidence="1">
    <location>
        <begin position="281"/>
        <end position="295"/>
    </location>
</feature>
<dbReference type="AlphaFoldDB" id="A0A811L715"/>
<dbReference type="EMBL" id="CAJFDH010000005">
    <property type="protein sequence ID" value="CAD5223897.1"/>
    <property type="molecule type" value="Genomic_DNA"/>
</dbReference>
<evidence type="ECO:0000313" key="2">
    <source>
        <dbReference type="EMBL" id="CAD5223897.1"/>
    </source>
</evidence>
<evidence type="ECO:0000256" key="1">
    <source>
        <dbReference type="SAM" id="MobiDB-lite"/>
    </source>
</evidence>
<feature type="compositionally biased region" description="Basic and acidic residues" evidence="1">
    <location>
        <begin position="342"/>
        <end position="354"/>
    </location>
</feature>
<proteinExistence type="predicted"/>
<feature type="compositionally biased region" description="Low complexity" evidence="1">
    <location>
        <begin position="257"/>
        <end position="266"/>
    </location>
</feature>
<feature type="compositionally biased region" description="Polar residues" evidence="1">
    <location>
        <begin position="269"/>
        <end position="278"/>
    </location>
</feature>
<feature type="compositionally biased region" description="Polar residues" evidence="1">
    <location>
        <begin position="314"/>
        <end position="337"/>
    </location>
</feature>
<dbReference type="EMBL" id="CAJFCW020000005">
    <property type="protein sequence ID" value="CAG9119089.1"/>
    <property type="molecule type" value="Genomic_DNA"/>
</dbReference>
<protein>
    <submittedName>
        <fullName evidence="2">Uncharacterized protein</fullName>
    </submittedName>
</protein>
<reference evidence="2" key="1">
    <citation type="submission" date="2020-09" db="EMBL/GenBank/DDBJ databases">
        <authorList>
            <person name="Kikuchi T."/>
        </authorList>
    </citation>
    <scope>NUCLEOTIDE SEQUENCE</scope>
    <source>
        <strain evidence="2">SH1</strain>
    </source>
</reference>
<gene>
    <name evidence="2" type="ORF">BOKJ2_LOCUS10667</name>
</gene>
<sequence length="366" mass="40616">MDVYRQSNYIWFDSPTHSGGIPLVETQQCDKGPPAAYAKYLSELNAHRQEDFSPDVSRLSRSFRKDVDLDKTAESLENLLDTPPSSSSRNGKPEATTPVRKTRSSATPRQLLRSPPSEPEVESKLNDSLDEDDFDFFGASQAMGKVIETQKIQESQFKAPVLPQKVNATVVKKPPLPRPNISIVIGNSQRHNAVKPSQIRQQEVIVDHQAKVMGPPQLLGSSNQRQVNVQKVQNDVNQAVPSPIMPGLKKNVIVNQRQPPSQAPRRPVTRQQTRISGQGLSGASNQSVQSNQSGGYQPARPAVKRKQISVPYRPSQSVRKTNSVQQVPKKIPNNTTPLRGGAVDRTKSMQTKDDFYDDSSLQGWRM</sequence>
<keyword evidence="3" id="KW-1185">Reference proteome</keyword>